<dbReference type="EMBL" id="JAPMOS010000229">
    <property type="protein sequence ID" value="KAJ4453676.1"/>
    <property type="molecule type" value="Genomic_DNA"/>
</dbReference>
<gene>
    <name evidence="1" type="ORF">PAPYR_11807</name>
</gene>
<accession>A0ABQ8U743</accession>
<evidence type="ECO:0000313" key="1">
    <source>
        <dbReference type="EMBL" id="KAJ4453676.1"/>
    </source>
</evidence>
<dbReference type="Proteomes" id="UP001141327">
    <property type="component" value="Unassembled WGS sequence"/>
</dbReference>
<proteinExistence type="predicted"/>
<organism evidence="1 2">
    <name type="scientific">Paratrimastix pyriformis</name>
    <dbReference type="NCBI Taxonomy" id="342808"/>
    <lineage>
        <taxon>Eukaryota</taxon>
        <taxon>Metamonada</taxon>
        <taxon>Preaxostyla</taxon>
        <taxon>Paratrimastigidae</taxon>
        <taxon>Paratrimastix</taxon>
    </lineage>
</organism>
<name>A0ABQ8U743_9EUKA</name>
<evidence type="ECO:0000313" key="2">
    <source>
        <dbReference type="Proteomes" id="UP001141327"/>
    </source>
</evidence>
<protein>
    <submittedName>
        <fullName evidence="1">Uncharacterized protein</fullName>
    </submittedName>
</protein>
<comment type="caution">
    <text evidence="1">The sequence shown here is derived from an EMBL/GenBank/DDBJ whole genome shotgun (WGS) entry which is preliminary data.</text>
</comment>
<sequence>MAPSDALEVVPDAGVFLLLEPMSPSAAPLRLSPTAGFPLEVVPDGGVFLLLEVVPDGGVFLLEVVPFGFSSYHSVRFACHILARLSSTPLWPPQG</sequence>
<keyword evidence="2" id="KW-1185">Reference proteome</keyword>
<reference evidence="1" key="1">
    <citation type="journal article" date="2022" name="bioRxiv">
        <title>Genomics of Preaxostyla Flagellates Illuminates Evolutionary Transitions and the Path Towards Mitochondrial Loss.</title>
        <authorList>
            <person name="Novak L.V.F."/>
            <person name="Treitli S.C."/>
            <person name="Pyrih J."/>
            <person name="Halakuc P."/>
            <person name="Pipaliya S.V."/>
            <person name="Vacek V."/>
            <person name="Brzon O."/>
            <person name="Soukal P."/>
            <person name="Eme L."/>
            <person name="Dacks J.B."/>
            <person name="Karnkowska A."/>
            <person name="Elias M."/>
            <person name="Hampl V."/>
        </authorList>
    </citation>
    <scope>NUCLEOTIDE SEQUENCE</scope>
    <source>
        <strain evidence="1">RCP-MX</strain>
    </source>
</reference>